<organism evidence="1 2">
    <name type="scientific">Nonomuraea fuscirosea</name>
    <dbReference type="NCBI Taxonomy" id="1291556"/>
    <lineage>
        <taxon>Bacteria</taxon>
        <taxon>Bacillati</taxon>
        <taxon>Actinomycetota</taxon>
        <taxon>Actinomycetes</taxon>
        <taxon>Streptosporangiales</taxon>
        <taxon>Streptosporangiaceae</taxon>
        <taxon>Nonomuraea</taxon>
    </lineage>
</organism>
<keyword evidence="2" id="KW-1185">Reference proteome</keyword>
<reference evidence="1 2" key="1">
    <citation type="submission" date="2018-03" db="EMBL/GenBank/DDBJ databases">
        <title>Genomic Encyclopedia of Type Strains, Phase III (KMG-III): the genomes of soil and plant-associated and newly described type strains.</title>
        <authorList>
            <person name="Whitman W."/>
        </authorList>
    </citation>
    <scope>NUCLEOTIDE SEQUENCE [LARGE SCALE GENOMIC DNA]</scope>
    <source>
        <strain evidence="1 2">CGMCC 4.7104</strain>
    </source>
</reference>
<accession>A0A2T0MPP1</accession>
<dbReference type="AlphaFoldDB" id="A0A2T0MPP1"/>
<evidence type="ECO:0000313" key="1">
    <source>
        <dbReference type="EMBL" id="PRX60001.1"/>
    </source>
</evidence>
<proteinExistence type="predicted"/>
<dbReference type="Proteomes" id="UP000238312">
    <property type="component" value="Unassembled WGS sequence"/>
</dbReference>
<comment type="caution">
    <text evidence="1">The sequence shown here is derived from an EMBL/GenBank/DDBJ whole genome shotgun (WGS) entry which is preliminary data.</text>
</comment>
<sequence>MSVAGTPLNGAAEQVGRSVVTAFAGCGKVDFAYGQGSVFTGFSTESDLDLVIIWAEDEPPPAASRPVGQLTDAGSTPTQFHDRTFGLDKMRVSGWEVDVAHYPRTRFDSWCALVRDGDGWQQEEWPQPLHAVAGFVHGVLLADGEREGQAIREAMRAPAPRLIGKATGALAEQLPGYSHALLDCADRGDEWLFHQLAARLVRHIYVAWFAVEGHHLPFPKRLGQWVRHLRLNEQGVRLERRIWAAGTLHERRLAIVRFADHVLAGDAANGREGG</sequence>
<evidence type="ECO:0000313" key="2">
    <source>
        <dbReference type="Proteomes" id="UP000238312"/>
    </source>
</evidence>
<protein>
    <recommendedName>
        <fullName evidence="3">Nucleotidyltransferase-like protein</fullName>
    </recommendedName>
</protein>
<evidence type="ECO:0008006" key="3">
    <source>
        <dbReference type="Google" id="ProtNLM"/>
    </source>
</evidence>
<gene>
    <name evidence="1" type="ORF">B0I32_118143</name>
</gene>
<name>A0A2T0MPP1_9ACTN</name>
<dbReference type="EMBL" id="PVNG01000018">
    <property type="protein sequence ID" value="PRX60001.1"/>
    <property type="molecule type" value="Genomic_DNA"/>
</dbReference>